<evidence type="ECO:0000256" key="1">
    <source>
        <dbReference type="ARBA" id="ARBA00023125"/>
    </source>
</evidence>
<feature type="modified residue" description="4-aspartylphosphate" evidence="2">
    <location>
        <position position="56"/>
    </location>
</feature>
<dbReference type="Gene3D" id="2.40.50.1020">
    <property type="entry name" value="LytTr DNA-binding domain"/>
    <property type="match status" value="1"/>
</dbReference>
<feature type="domain" description="HTH LytTR-type" evidence="4">
    <location>
        <begin position="132"/>
        <end position="230"/>
    </location>
</feature>
<dbReference type="Pfam" id="PF00072">
    <property type="entry name" value="Response_reg"/>
    <property type="match status" value="1"/>
</dbReference>
<evidence type="ECO:0000313" key="5">
    <source>
        <dbReference type="EMBL" id="SFC01796.1"/>
    </source>
</evidence>
<dbReference type="STRING" id="662367.SAMN05216167_101289"/>
<protein>
    <submittedName>
        <fullName evidence="5">Two component transcriptional regulator, LytTR family</fullName>
    </submittedName>
</protein>
<dbReference type="PANTHER" id="PTHR48111:SF17">
    <property type="entry name" value="TRANSCRIPTIONAL REGULATORY PROTEIN YPDB"/>
    <property type="match status" value="1"/>
</dbReference>
<keyword evidence="6" id="KW-1185">Reference proteome</keyword>
<accession>A0A1I1FS14</accession>
<dbReference type="GO" id="GO:0032993">
    <property type="term" value="C:protein-DNA complex"/>
    <property type="evidence" value="ECO:0007669"/>
    <property type="project" value="TreeGrafter"/>
</dbReference>
<dbReference type="InterPro" id="IPR001789">
    <property type="entry name" value="Sig_transdc_resp-reg_receiver"/>
</dbReference>
<dbReference type="Gene3D" id="3.40.50.2300">
    <property type="match status" value="1"/>
</dbReference>
<dbReference type="InterPro" id="IPR011006">
    <property type="entry name" value="CheY-like_superfamily"/>
</dbReference>
<dbReference type="InterPro" id="IPR039420">
    <property type="entry name" value="WalR-like"/>
</dbReference>
<dbReference type="Proteomes" id="UP000198598">
    <property type="component" value="Unassembled WGS sequence"/>
</dbReference>
<dbReference type="SMART" id="SM00448">
    <property type="entry name" value="REC"/>
    <property type="match status" value="1"/>
</dbReference>
<dbReference type="Pfam" id="PF04397">
    <property type="entry name" value="LytTR"/>
    <property type="match status" value="1"/>
</dbReference>
<evidence type="ECO:0000256" key="2">
    <source>
        <dbReference type="PROSITE-ProRule" id="PRU00169"/>
    </source>
</evidence>
<dbReference type="GO" id="GO:0000976">
    <property type="term" value="F:transcription cis-regulatory region binding"/>
    <property type="evidence" value="ECO:0007669"/>
    <property type="project" value="TreeGrafter"/>
</dbReference>
<dbReference type="EMBL" id="FOLQ01000001">
    <property type="protein sequence ID" value="SFC01796.1"/>
    <property type="molecule type" value="Genomic_DNA"/>
</dbReference>
<organism evidence="5 6">
    <name type="scientific">Spirosoma endophyticum</name>
    <dbReference type="NCBI Taxonomy" id="662367"/>
    <lineage>
        <taxon>Bacteria</taxon>
        <taxon>Pseudomonadati</taxon>
        <taxon>Bacteroidota</taxon>
        <taxon>Cytophagia</taxon>
        <taxon>Cytophagales</taxon>
        <taxon>Cytophagaceae</taxon>
        <taxon>Spirosoma</taxon>
    </lineage>
</organism>
<dbReference type="GO" id="GO:0006355">
    <property type="term" value="P:regulation of DNA-templated transcription"/>
    <property type="evidence" value="ECO:0007669"/>
    <property type="project" value="TreeGrafter"/>
</dbReference>
<gene>
    <name evidence="5" type="ORF">SAMN05216167_101289</name>
</gene>
<dbReference type="AlphaFoldDB" id="A0A1I1FS14"/>
<evidence type="ECO:0000259" key="4">
    <source>
        <dbReference type="PROSITE" id="PS50930"/>
    </source>
</evidence>
<dbReference type="PANTHER" id="PTHR48111">
    <property type="entry name" value="REGULATOR OF RPOS"/>
    <property type="match status" value="1"/>
</dbReference>
<keyword evidence="1" id="KW-0238">DNA-binding</keyword>
<dbReference type="GO" id="GO:0000156">
    <property type="term" value="F:phosphorelay response regulator activity"/>
    <property type="evidence" value="ECO:0007669"/>
    <property type="project" value="TreeGrafter"/>
</dbReference>
<dbReference type="SUPFAM" id="SSF52172">
    <property type="entry name" value="CheY-like"/>
    <property type="match status" value="1"/>
</dbReference>
<name>A0A1I1FS14_9BACT</name>
<dbReference type="PROSITE" id="PS50930">
    <property type="entry name" value="HTH_LYTTR"/>
    <property type="match status" value="1"/>
</dbReference>
<reference evidence="5 6" key="1">
    <citation type="submission" date="2016-10" db="EMBL/GenBank/DDBJ databases">
        <authorList>
            <person name="de Groot N.N."/>
        </authorList>
    </citation>
    <scope>NUCLEOTIDE SEQUENCE [LARGE SCALE GENOMIC DNA]</scope>
    <source>
        <strain evidence="5 6">DSM 26130</strain>
    </source>
</reference>
<feature type="domain" description="Response regulatory" evidence="3">
    <location>
        <begin position="5"/>
        <end position="117"/>
    </location>
</feature>
<dbReference type="InterPro" id="IPR007492">
    <property type="entry name" value="LytTR_DNA-bd_dom"/>
</dbReference>
<dbReference type="GO" id="GO:0005829">
    <property type="term" value="C:cytosol"/>
    <property type="evidence" value="ECO:0007669"/>
    <property type="project" value="TreeGrafter"/>
</dbReference>
<proteinExistence type="predicted"/>
<dbReference type="SMART" id="SM00850">
    <property type="entry name" value="LytTR"/>
    <property type="match status" value="1"/>
</dbReference>
<evidence type="ECO:0000313" key="6">
    <source>
        <dbReference type="Proteomes" id="UP000198598"/>
    </source>
</evidence>
<keyword evidence="2" id="KW-0597">Phosphoprotein</keyword>
<dbReference type="PROSITE" id="PS50110">
    <property type="entry name" value="RESPONSE_REGULATORY"/>
    <property type="match status" value="1"/>
</dbReference>
<evidence type="ECO:0000259" key="3">
    <source>
        <dbReference type="PROSITE" id="PS50110"/>
    </source>
</evidence>
<sequence length="238" mass="27236">MKSKSCLILDDSEADANYLKQQLTLLPFFDSLSVSSSIEEALGLLATQRVDLLFLDVKLNGQSGLQLLKHYSELPPVIITSAYPEYAIDSYEIGKTVDYLLKPFSYERLLISINRALSIQISSGSMAEIDFIFLKMGRKIQRFEFKSIDYVEAYGIYSKVISDGQVRTVNERLVTLTDLLPSKLFLRVHKSYVINITKITSFDRNYLWLGQLKIPIGISFRPRLEGLLRLFDRTEEID</sequence>